<organism evidence="18 19">
    <name type="scientific">Aquamicrobium aerolatum DSM 21857</name>
    <dbReference type="NCBI Taxonomy" id="1121003"/>
    <lineage>
        <taxon>Bacteria</taxon>
        <taxon>Pseudomonadati</taxon>
        <taxon>Pseudomonadota</taxon>
        <taxon>Alphaproteobacteria</taxon>
        <taxon>Hyphomicrobiales</taxon>
        <taxon>Phyllobacteriaceae</taxon>
        <taxon>Aerobium</taxon>
    </lineage>
</organism>
<name>A0A1I3JUC4_9HYPH</name>
<evidence type="ECO:0000259" key="14">
    <source>
        <dbReference type="Pfam" id="PF01433"/>
    </source>
</evidence>
<evidence type="ECO:0000256" key="4">
    <source>
        <dbReference type="ARBA" id="ARBA00012564"/>
    </source>
</evidence>
<keyword evidence="11" id="KW-0482">Metalloprotease</keyword>
<keyword evidence="6 18" id="KW-0031">Aminopeptidase</keyword>
<dbReference type="PANTHER" id="PTHR46322">
    <property type="entry name" value="PUROMYCIN-SENSITIVE AMINOPEPTIDASE"/>
    <property type="match status" value="1"/>
</dbReference>
<evidence type="ECO:0000256" key="2">
    <source>
        <dbReference type="ARBA" id="ARBA00001947"/>
    </source>
</evidence>
<dbReference type="AlphaFoldDB" id="A0A1I3JUC4"/>
<keyword evidence="9" id="KW-0378">Hydrolase</keyword>
<dbReference type="OrthoDB" id="100605at2"/>
<comment type="function">
    <text evidence="12">Aminopeptidase N is involved in the degradation of intracellular peptides generated by protein breakdown during normal growth as well as in response to nutrient starvation.</text>
</comment>
<dbReference type="InterPro" id="IPR001930">
    <property type="entry name" value="Peptidase_M1"/>
</dbReference>
<dbReference type="InterPro" id="IPR038438">
    <property type="entry name" value="PepN_Ig-like_sf"/>
</dbReference>
<protein>
    <recommendedName>
        <fullName evidence="5 13">Aminopeptidase N</fullName>
        <ecNumber evidence="4 13">3.4.11.2</ecNumber>
    </recommendedName>
</protein>
<dbReference type="GO" id="GO:0008237">
    <property type="term" value="F:metallopeptidase activity"/>
    <property type="evidence" value="ECO:0007669"/>
    <property type="project" value="UniProtKB-UniRule"/>
</dbReference>
<dbReference type="Proteomes" id="UP000242763">
    <property type="component" value="Unassembled WGS sequence"/>
</dbReference>
<evidence type="ECO:0000256" key="3">
    <source>
        <dbReference type="ARBA" id="ARBA00010136"/>
    </source>
</evidence>
<evidence type="ECO:0000256" key="9">
    <source>
        <dbReference type="ARBA" id="ARBA00022801"/>
    </source>
</evidence>
<evidence type="ECO:0000256" key="11">
    <source>
        <dbReference type="ARBA" id="ARBA00023049"/>
    </source>
</evidence>
<evidence type="ECO:0000259" key="15">
    <source>
        <dbReference type="Pfam" id="PF11940"/>
    </source>
</evidence>
<dbReference type="Gene3D" id="1.25.50.10">
    <property type="entry name" value="Peptidase M1, alanyl aminopeptidase, C-terminal domain"/>
    <property type="match status" value="1"/>
</dbReference>
<dbReference type="Gene3D" id="1.10.390.10">
    <property type="entry name" value="Neutral Protease Domain 2"/>
    <property type="match status" value="1"/>
</dbReference>
<comment type="catalytic activity">
    <reaction evidence="1">
        <text>Release of an N-terminal amino acid, Xaa-|-Yaa- from a peptide, amide or arylamide. Xaa is preferably Ala, but may be most amino acids including Pro (slow action). When a terminal hydrophobic residue is followed by a prolyl residue, the two may be released as an intact Xaa-Pro dipeptide.</text>
        <dbReference type="EC" id="3.4.11.2"/>
    </reaction>
</comment>
<evidence type="ECO:0000313" key="19">
    <source>
        <dbReference type="Proteomes" id="UP000242763"/>
    </source>
</evidence>
<dbReference type="PRINTS" id="PR00756">
    <property type="entry name" value="ALADIPTASE"/>
</dbReference>
<evidence type="ECO:0000256" key="1">
    <source>
        <dbReference type="ARBA" id="ARBA00000098"/>
    </source>
</evidence>
<evidence type="ECO:0000313" key="18">
    <source>
        <dbReference type="EMBL" id="SFI63784.1"/>
    </source>
</evidence>
<accession>A0A1I3JUC4</accession>
<feature type="domain" description="Peptidase M1 membrane alanine aminopeptidase" evidence="14">
    <location>
        <begin position="232"/>
        <end position="443"/>
    </location>
</feature>
<dbReference type="InterPro" id="IPR027268">
    <property type="entry name" value="Peptidase_M4/M1_CTD_sf"/>
</dbReference>
<dbReference type="SUPFAM" id="SSF55486">
    <property type="entry name" value="Metalloproteases ('zincins'), catalytic domain"/>
    <property type="match status" value="1"/>
</dbReference>
<evidence type="ECO:0000256" key="13">
    <source>
        <dbReference type="NCBIfam" id="TIGR02414"/>
    </source>
</evidence>
<feature type="domain" description="Aminopeptidase N-like N-terminal" evidence="17">
    <location>
        <begin position="25"/>
        <end position="193"/>
    </location>
</feature>
<dbReference type="RefSeq" id="WP_091519340.1">
    <property type="nucleotide sequence ID" value="NZ_FORF01000004.1"/>
</dbReference>
<dbReference type="STRING" id="1121003.SAMN03080618_01003"/>
<feature type="domain" description="Peptidase M1 alanyl aminopeptidase C-terminal" evidence="16">
    <location>
        <begin position="558"/>
        <end position="879"/>
    </location>
</feature>
<dbReference type="InterPro" id="IPR045357">
    <property type="entry name" value="Aminopeptidase_N-like_N"/>
</dbReference>
<evidence type="ECO:0000259" key="16">
    <source>
        <dbReference type="Pfam" id="PF17432"/>
    </source>
</evidence>
<dbReference type="SUPFAM" id="SSF63737">
    <property type="entry name" value="Leukotriene A4 hydrolase N-terminal domain"/>
    <property type="match status" value="1"/>
</dbReference>
<evidence type="ECO:0000259" key="17">
    <source>
        <dbReference type="Pfam" id="PF17900"/>
    </source>
</evidence>
<dbReference type="FunFam" id="3.30.2010.30:FF:000002">
    <property type="entry name" value="Putative aminopeptidase N"/>
    <property type="match status" value="1"/>
</dbReference>
<dbReference type="Gene3D" id="2.60.40.1730">
    <property type="entry name" value="tricorn interacting facor f3 domain"/>
    <property type="match status" value="1"/>
</dbReference>
<dbReference type="Gene3D" id="3.30.2010.30">
    <property type="match status" value="1"/>
</dbReference>
<dbReference type="Pfam" id="PF17900">
    <property type="entry name" value="Peptidase_M1_N"/>
    <property type="match status" value="1"/>
</dbReference>
<evidence type="ECO:0000256" key="12">
    <source>
        <dbReference type="ARBA" id="ARBA00059739"/>
    </source>
</evidence>
<dbReference type="GO" id="GO:0016285">
    <property type="term" value="F:alanyl aminopeptidase activity"/>
    <property type="evidence" value="ECO:0007669"/>
    <property type="project" value="UniProtKB-EC"/>
</dbReference>
<keyword evidence="7" id="KW-0645">Protease</keyword>
<dbReference type="CDD" id="cd09600">
    <property type="entry name" value="M1_APN"/>
    <property type="match status" value="1"/>
</dbReference>
<dbReference type="GO" id="GO:0006508">
    <property type="term" value="P:proteolysis"/>
    <property type="evidence" value="ECO:0007669"/>
    <property type="project" value="UniProtKB-UniRule"/>
</dbReference>
<dbReference type="InterPro" id="IPR037144">
    <property type="entry name" value="Peptidase_M1_pepN_C_sf"/>
</dbReference>
<dbReference type="EC" id="3.4.11.2" evidence="4 13"/>
<evidence type="ECO:0000256" key="5">
    <source>
        <dbReference type="ARBA" id="ARBA00015611"/>
    </source>
</evidence>
<comment type="cofactor">
    <cofactor evidence="2">
        <name>Zn(2+)</name>
        <dbReference type="ChEBI" id="CHEBI:29105"/>
    </cofactor>
</comment>
<dbReference type="InterPro" id="IPR012779">
    <property type="entry name" value="Peptidase_M1_pepN"/>
</dbReference>
<dbReference type="Pfam" id="PF17432">
    <property type="entry name" value="DUF3458_C"/>
    <property type="match status" value="1"/>
</dbReference>
<dbReference type="PANTHER" id="PTHR46322:SF1">
    <property type="entry name" value="PUROMYCIN-SENSITIVE AMINOPEPTIDASE"/>
    <property type="match status" value="1"/>
</dbReference>
<dbReference type="Pfam" id="PF11940">
    <property type="entry name" value="DUF3458"/>
    <property type="match status" value="1"/>
</dbReference>
<evidence type="ECO:0000256" key="10">
    <source>
        <dbReference type="ARBA" id="ARBA00022833"/>
    </source>
</evidence>
<proteinExistence type="inferred from homology"/>
<dbReference type="InterPro" id="IPR024601">
    <property type="entry name" value="Peptidase_M1_pepN_C"/>
</dbReference>
<keyword evidence="19" id="KW-1185">Reference proteome</keyword>
<dbReference type="EMBL" id="FORF01000004">
    <property type="protein sequence ID" value="SFI63784.1"/>
    <property type="molecule type" value="Genomic_DNA"/>
</dbReference>
<gene>
    <name evidence="18" type="ORF">SAMN03080618_01003</name>
</gene>
<dbReference type="InterPro" id="IPR035414">
    <property type="entry name" value="Peptidase_M1_pepN_Ig-like"/>
</dbReference>
<reference evidence="19" key="1">
    <citation type="submission" date="2016-10" db="EMBL/GenBank/DDBJ databases">
        <authorList>
            <person name="Varghese N."/>
            <person name="Submissions S."/>
        </authorList>
    </citation>
    <scope>NUCLEOTIDE SEQUENCE [LARGE SCALE GENOMIC DNA]</scope>
    <source>
        <strain evidence="19">DSM 21857</strain>
    </source>
</reference>
<keyword evidence="8" id="KW-0479">Metal-binding</keyword>
<dbReference type="FunFam" id="2.60.40.1730:FF:000005">
    <property type="entry name" value="Aminopeptidase N"/>
    <property type="match status" value="1"/>
</dbReference>
<feature type="domain" description="Peptidase M1 alanyl aminopeptidase Ig-like fold" evidence="15">
    <location>
        <begin position="451"/>
        <end position="553"/>
    </location>
</feature>
<dbReference type="InterPro" id="IPR014782">
    <property type="entry name" value="Peptidase_M1_dom"/>
</dbReference>
<dbReference type="Pfam" id="PF01433">
    <property type="entry name" value="Peptidase_M1"/>
    <property type="match status" value="1"/>
</dbReference>
<dbReference type="NCBIfam" id="TIGR02414">
    <property type="entry name" value="pepN_proteo"/>
    <property type="match status" value="1"/>
</dbReference>
<dbReference type="Gene3D" id="2.60.40.1840">
    <property type="match status" value="1"/>
</dbReference>
<comment type="similarity">
    <text evidence="3">Belongs to the peptidase M1 family.</text>
</comment>
<dbReference type="GO" id="GO:0008270">
    <property type="term" value="F:zinc ion binding"/>
    <property type="evidence" value="ECO:0007669"/>
    <property type="project" value="InterPro"/>
</dbReference>
<evidence type="ECO:0000256" key="6">
    <source>
        <dbReference type="ARBA" id="ARBA00022438"/>
    </source>
</evidence>
<dbReference type="InterPro" id="IPR042097">
    <property type="entry name" value="Aminopeptidase_N-like_N_sf"/>
</dbReference>
<sequence length="880" mass="97868">MRQDTGQIFKIEDYQPSDYLIPETKLTFELQPEATIVTAQLQFERRKGVEAGTPLVLDGDELSLVRLELDGRPVDASGYQASPQQLILTAPPASARFTLTVVTQLDPSRNSTLMGLYRSNGVYCTQCEPEGFRRITYFYDRPDVLSVYTVRIEADRATAPTLLSNGNPVEQGDLGSGRHYAVWHDPFPKPSYLFAVVAGDFDVLEDSFITASGRKVELGIYVEHGKKARAAYAMDALKRSMVWDEEVFGLEYDLDVFNIVAVSDFNMGAMENKGLNVFNDKYILADEATATDADFANIEAIVAHEYFHNWTGNRITCRDWFQLCLKEGLTVFRDHEFSADQRSRPVKRIAEVRTLRAMQFPEDQGPLAHPVRPRRYREIANFYTATVYEKGSEVVRMIRTVLGAEAFARGLKLYIERHDGEAATIEDFIRAFEDASEQDLSQFALWYHQAGTPNLAVTATHNAADATFRVEIEQSVPPTPSESRKRLMHIPLAFGLVGEDGQDIVAAQIEGAQVENGVIHVRKRKHSVVFHGIPKRPALSLNRGFSAPMTLSMEQRPEDLVFLARNDSDLFARWQALNTLLTDATIRAYRAVSGQANVAHDPNLIATMGEMARDDSLEPAFRALALTLPSESDIAREIGANINPDAVFMAREGLAKAIACANADQFATLYGIHDAGEFRPDAASAGKRALRNVLLDYLSLSSDQPTYAAAQFASATNMTDKAAALTILAHRFPGHVEASAALARFEDTYTNDPLVMDKWFQIQASTPGANAVEVVRSLLDHPAFSIGNPNRVRALMGTFATLNQTGFHRDDGEGYRLFATTVLEVEKRNPQVAARLATALRSWRSLEPKRQEAARQVLVMISSREDLSSDLRDIVERILS</sequence>
<keyword evidence="10" id="KW-0862">Zinc</keyword>
<evidence type="ECO:0000256" key="8">
    <source>
        <dbReference type="ARBA" id="ARBA00022723"/>
    </source>
</evidence>
<evidence type="ECO:0000256" key="7">
    <source>
        <dbReference type="ARBA" id="ARBA00022670"/>
    </source>
</evidence>